<dbReference type="Proteomes" id="UP001164746">
    <property type="component" value="Chromosome 5"/>
</dbReference>
<gene>
    <name evidence="9" type="ORF">MAR_019676</name>
</gene>
<name>A0ABY7E5R9_MYAAR</name>
<evidence type="ECO:0000313" key="9">
    <source>
        <dbReference type="EMBL" id="WAR04307.1"/>
    </source>
</evidence>
<organism evidence="9 10">
    <name type="scientific">Mya arenaria</name>
    <name type="common">Soft-shell clam</name>
    <dbReference type="NCBI Taxonomy" id="6604"/>
    <lineage>
        <taxon>Eukaryota</taxon>
        <taxon>Metazoa</taxon>
        <taxon>Spiralia</taxon>
        <taxon>Lophotrochozoa</taxon>
        <taxon>Mollusca</taxon>
        <taxon>Bivalvia</taxon>
        <taxon>Autobranchia</taxon>
        <taxon>Heteroconchia</taxon>
        <taxon>Euheterodonta</taxon>
        <taxon>Imparidentia</taxon>
        <taxon>Neoheterodontei</taxon>
        <taxon>Myida</taxon>
        <taxon>Myoidea</taxon>
        <taxon>Myidae</taxon>
        <taxon>Mya</taxon>
    </lineage>
</organism>
<evidence type="ECO:0000256" key="4">
    <source>
        <dbReference type="ARBA" id="ARBA00022989"/>
    </source>
</evidence>
<proteinExistence type="predicted"/>
<reference evidence="9" key="1">
    <citation type="submission" date="2022-11" db="EMBL/GenBank/DDBJ databases">
        <title>Centuries of genome instability and evolution in soft-shell clam transmissible cancer (bioRxiv).</title>
        <authorList>
            <person name="Hart S.F.M."/>
            <person name="Yonemitsu M.A."/>
            <person name="Giersch R.M."/>
            <person name="Beal B.F."/>
            <person name="Arriagada G."/>
            <person name="Davis B.W."/>
            <person name="Ostrander E.A."/>
            <person name="Goff S.P."/>
            <person name="Metzger M.J."/>
        </authorList>
    </citation>
    <scope>NUCLEOTIDE SEQUENCE</scope>
    <source>
        <strain evidence="9">MELC-2E11</strain>
        <tissue evidence="9">Siphon/mantle</tissue>
    </source>
</reference>
<dbReference type="InterPro" id="IPR001452">
    <property type="entry name" value="SH3_domain"/>
</dbReference>
<evidence type="ECO:0000256" key="3">
    <source>
        <dbReference type="ARBA" id="ARBA00022692"/>
    </source>
</evidence>
<dbReference type="PROSITE" id="PS50002">
    <property type="entry name" value="SH3"/>
    <property type="match status" value="1"/>
</dbReference>
<dbReference type="InterPro" id="IPR051856">
    <property type="entry name" value="CSR-E3_Ligase_Protein"/>
</dbReference>
<dbReference type="InterPro" id="IPR012858">
    <property type="entry name" value="DC_STAMP-like"/>
</dbReference>
<evidence type="ECO:0000256" key="6">
    <source>
        <dbReference type="PROSITE-ProRule" id="PRU00192"/>
    </source>
</evidence>
<keyword evidence="3 7" id="KW-0812">Transmembrane</keyword>
<dbReference type="EMBL" id="CP111016">
    <property type="protein sequence ID" value="WAR04307.1"/>
    <property type="molecule type" value="Genomic_DNA"/>
</dbReference>
<dbReference type="SUPFAM" id="SSF50044">
    <property type="entry name" value="SH3-domain"/>
    <property type="match status" value="1"/>
</dbReference>
<evidence type="ECO:0000313" key="10">
    <source>
        <dbReference type="Proteomes" id="UP001164746"/>
    </source>
</evidence>
<evidence type="ECO:0000256" key="7">
    <source>
        <dbReference type="SAM" id="Phobius"/>
    </source>
</evidence>
<keyword evidence="2 6" id="KW-0728">SH3 domain</keyword>
<dbReference type="Pfam" id="PF07782">
    <property type="entry name" value="DC_STAMP"/>
    <property type="match status" value="1"/>
</dbReference>
<comment type="subcellular location">
    <subcellularLocation>
        <location evidence="1">Membrane</location>
        <topology evidence="1">Multi-pass membrane protein</topology>
    </subcellularLocation>
</comment>
<dbReference type="Gene3D" id="2.30.30.40">
    <property type="entry name" value="SH3 Domains"/>
    <property type="match status" value="1"/>
</dbReference>
<keyword evidence="10" id="KW-1185">Reference proteome</keyword>
<protein>
    <submittedName>
        <fullName evidence="9">DCST1-like protein</fullName>
    </submittedName>
</protein>
<dbReference type="PANTHER" id="PTHR21041:SF9">
    <property type="entry name" value="DENDRITIC CELL-SPECIFIC TRANSMEMBRANE PROTEIN-LIKE DOMAIN-CONTAINING PROTEIN"/>
    <property type="match status" value="1"/>
</dbReference>
<feature type="transmembrane region" description="Helical" evidence="7">
    <location>
        <begin position="557"/>
        <end position="578"/>
    </location>
</feature>
<evidence type="ECO:0000256" key="1">
    <source>
        <dbReference type="ARBA" id="ARBA00004141"/>
    </source>
</evidence>
<feature type="transmembrane region" description="Helical" evidence="7">
    <location>
        <begin position="469"/>
        <end position="490"/>
    </location>
</feature>
<keyword evidence="4 7" id="KW-1133">Transmembrane helix</keyword>
<keyword evidence="5 7" id="KW-0472">Membrane</keyword>
<evidence type="ECO:0000259" key="8">
    <source>
        <dbReference type="PROSITE" id="PS50002"/>
    </source>
</evidence>
<dbReference type="InterPro" id="IPR036028">
    <property type="entry name" value="SH3-like_dom_sf"/>
</dbReference>
<sequence length="712" mass="79676">MVFRVITEFDGTGSDSCISLEVGDVITKVYRLDSDVLIGTNTRSGENGAFPASCVQGEGGDTALPLPGHTASRDALHDKVVYSNVTKYIKEKEQLQSDKNGKDKLSNYDNIEVKPAESKTHKSDGTYHRLQKFNALVYSSTEKIFLSGRDENRVLKRIFGACIGVVAGALLFVVTLFMFDYTKGEAGIITAIFTLVFCVCLAFSTHCRCIVALVVPSFCTNKGRALLLSMLFSLILTHAGENIGENAKVTGTYIDRQQEVLRSGVKVITDSFKDVCRANVDKLKTTCDKVCTFGIICGSGFCDNLVALPCNSLQITDNALTEAARNARKHLDEALNYFHVDLNISSDFNASTNTSGSFKDIQKEIDEDISSKTRGVFSFLKVFKKVLSLSLLLIFAQSVWYLRNYLAKDGYDNIYITSQLKELDEGNKKIGKDSILPLKKKEHEKYVDTTSIKLSSCELSSCKLGLIQVLLHFIICLVIIAFDVAIFYILEMVRKQGDVELEVKGQGHVTVEVQGKGPVADFYRILITGLNVDQNYSANINISECLPNAIVPEFTMIPVYIICYIVTVLSVILQGYGLRLRRKISAYYYPEQERARLDYLHKKIRHKRVGFLRFIRQQVLSTHKESQVKEKLRLSTWLMFKIPFLAKILPQREKLECLSCEQTEGSFSSVKLRKCKGESGGMDCDAVYCEECWKALGDNCPLCCKDEVVLRD</sequence>
<evidence type="ECO:0000256" key="5">
    <source>
        <dbReference type="ARBA" id="ARBA00023136"/>
    </source>
</evidence>
<dbReference type="PANTHER" id="PTHR21041">
    <property type="entry name" value="DENDRITIC CELL-SPECIFIC TRANSMEMBRANE PROTEIN"/>
    <property type="match status" value="1"/>
</dbReference>
<feature type="transmembrane region" description="Helical" evidence="7">
    <location>
        <begin position="158"/>
        <end position="179"/>
    </location>
</feature>
<evidence type="ECO:0000256" key="2">
    <source>
        <dbReference type="ARBA" id="ARBA00022443"/>
    </source>
</evidence>
<accession>A0ABY7E5R9</accession>
<feature type="transmembrane region" description="Helical" evidence="7">
    <location>
        <begin position="191"/>
        <end position="215"/>
    </location>
</feature>
<feature type="domain" description="SH3" evidence="8">
    <location>
        <begin position="1"/>
        <end position="60"/>
    </location>
</feature>